<reference evidence="2 3" key="1">
    <citation type="submission" date="2023-10" db="EMBL/GenBank/DDBJ databases">
        <title>Genomes of two closely related lineages of the louse Polyplax serrata with different host specificities.</title>
        <authorList>
            <person name="Martinu J."/>
            <person name="Tarabai H."/>
            <person name="Stefka J."/>
            <person name="Hypsa V."/>
        </authorList>
    </citation>
    <scope>NUCLEOTIDE SEQUENCE [LARGE SCALE GENOMIC DNA]</scope>
    <source>
        <strain evidence="2">HR10_N</strain>
    </source>
</reference>
<proteinExistence type="predicted"/>
<dbReference type="AlphaFoldDB" id="A0AAN8XR85"/>
<organism evidence="2 3">
    <name type="scientific">Polyplax serrata</name>
    <name type="common">Common mouse louse</name>
    <dbReference type="NCBI Taxonomy" id="468196"/>
    <lineage>
        <taxon>Eukaryota</taxon>
        <taxon>Metazoa</taxon>
        <taxon>Ecdysozoa</taxon>
        <taxon>Arthropoda</taxon>
        <taxon>Hexapoda</taxon>
        <taxon>Insecta</taxon>
        <taxon>Pterygota</taxon>
        <taxon>Neoptera</taxon>
        <taxon>Paraneoptera</taxon>
        <taxon>Psocodea</taxon>
        <taxon>Troctomorpha</taxon>
        <taxon>Phthiraptera</taxon>
        <taxon>Anoplura</taxon>
        <taxon>Polyplacidae</taxon>
        <taxon>Polyplax</taxon>
    </lineage>
</organism>
<accession>A0AAN8XR85</accession>
<gene>
    <name evidence="2" type="ORF">RUM43_000934</name>
</gene>
<feature type="compositionally biased region" description="Basic and acidic residues" evidence="1">
    <location>
        <begin position="69"/>
        <end position="82"/>
    </location>
</feature>
<comment type="caution">
    <text evidence="2">The sequence shown here is derived from an EMBL/GenBank/DDBJ whole genome shotgun (WGS) entry which is preliminary data.</text>
</comment>
<protein>
    <submittedName>
        <fullName evidence="2">Uncharacterized protein</fullName>
    </submittedName>
</protein>
<evidence type="ECO:0000313" key="2">
    <source>
        <dbReference type="EMBL" id="KAK6644666.1"/>
    </source>
</evidence>
<dbReference type="Proteomes" id="UP001372834">
    <property type="component" value="Unassembled WGS sequence"/>
</dbReference>
<name>A0AAN8XR85_POLSC</name>
<evidence type="ECO:0000313" key="3">
    <source>
        <dbReference type="Proteomes" id="UP001372834"/>
    </source>
</evidence>
<sequence length="161" mass="17555">MGGVRPPTFTTNWQPSKAPISFFSPGAARRAKGEGGEGNGARGGAERERGNGEGQSEEASRGKRWWGRRKAEAKGEVARPEKSSPTLSRWGFPPCWVLRKAVISFRTSRVNPSQKQIAEPNAPDLAAVLSYRGGILTFGKDKAAFQLLPLFPEPNLRTLNH</sequence>
<feature type="region of interest" description="Disordered" evidence="1">
    <location>
        <begin position="1"/>
        <end position="87"/>
    </location>
</feature>
<dbReference type="EMBL" id="JAWJWE010000001">
    <property type="protein sequence ID" value="KAK6644666.1"/>
    <property type="molecule type" value="Genomic_DNA"/>
</dbReference>
<evidence type="ECO:0000256" key="1">
    <source>
        <dbReference type="SAM" id="MobiDB-lite"/>
    </source>
</evidence>